<name>A0A6J5MV75_9CAUD</name>
<organism evidence="1">
    <name type="scientific">uncultured Caudovirales phage</name>
    <dbReference type="NCBI Taxonomy" id="2100421"/>
    <lineage>
        <taxon>Viruses</taxon>
        <taxon>Duplodnaviria</taxon>
        <taxon>Heunggongvirae</taxon>
        <taxon>Uroviricota</taxon>
        <taxon>Caudoviricetes</taxon>
        <taxon>Peduoviridae</taxon>
        <taxon>Maltschvirus</taxon>
        <taxon>Maltschvirus maltsch</taxon>
    </lineage>
</organism>
<dbReference type="EMBL" id="LR796477">
    <property type="protein sequence ID" value="CAB4147539.1"/>
    <property type="molecule type" value="Genomic_DNA"/>
</dbReference>
<sequence length="50" mass="6163">MRYKISSRLDKASKQKAYGKYVRFRLNKKHSFEEFVKVMWLLNKIFSKYA</sequence>
<protein>
    <submittedName>
        <fullName evidence="1">Uncharacterized protein</fullName>
    </submittedName>
</protein>
<accession>A0A6J5MV75</accession>
<gene>
    <name evidence="1" type="ORF">UFOVP514_34</name>
</gene>
<proteinExistence type="predicted"/>
<evidence type="ECO:0000313" key="1">
    <source>
        <dbReference type="EMBL" id="CAB4147539.1"/>
    </source>
</evidence>
<reference evidence="1" key="1">
    <citation type="submission" date="2020-04" db="EMBL/GenBank/DDBJ databases">
        <authorList>
            <person name="Chiriac C."/>
            <person name="Salcher M."/>
            <person name="Ghai R."/>
            <person name="Kavagutti S V."/>
        </authorList>
    </citation>
    <scope>NUCLEOTIDE SEQUENCE</scope>
</reference>